<proteinExistence type="predicted"/>
<gene>
    <name evidence="1" type="ORF">QR98_0076380</name>
</gene>
<dbReference type="OrthoDB" id="272810at2759"/>
<sequence>MFESFAATILNHYIGDHFGNVNTHQLRMSLKNGEIELDHLPLKRDIIKHLGLPLEAKTGRF</sequence>
<dbReference type="VEuPathDB" id="VectorBase:SSCA004356"/>
<evidence type="ECO:0000313" key="2">
    <source>
        <dbReference type="Proteomes" id="UP000616769"/>
    </source>
</evidence>
<comment type="caution">
    <text evidence="1">The sequence shown here is derived from an EMBL/GenBank/DDBJ whole genome shotgun (WGS) entry which is preliminary data.</text>
</comment>
<evidence type="ECO:0000313" key="1">
    <source>
        <dbReference type="EMBL" id="KPM09107.1"/>
    </source>
</evidence>
<organism evidence="1 2">
    <name type="scientific">Sarcoptes scabiei</name>
    <name type="common">Itch mite</name>
    <name type="synonym">Acarus scabiei</name>
    <dbReference type="NCBI Taxonomy" id="52283"/>
    <lineage>
        <taxon>Eukaryota</taxon>
        <taxon>Metazoa</taxon>
        <taxon>Ecdysozoa</taxon>
        <taxon>Arthropoda</taxon>
        <taxon>Chelicerata</taxon>
        <taxon>Arachnida</taxon>
        <taxon>Acari</taxon>
        <taxon>Acariformes</taxon>
        <taxon>Sarcoptiformes</taxon>
        <taxon>Astigmata</taxon>
        <taxon>Psoroptidia</taxon>
        <taxon>Sarcoptoidea</taxon>
        <taxon>Sarcoptidae</taxon>
        <taxon>Sarcoptinae</taxon>
        <taxon>Sarcoptes</taxon>
    </lineage>
</organism>
<dbReference type="AlphaFoldDB" id="A0A132ADV3"/>
<name>A0A132ADV3_SARSC</name>
<dbReference type="Proteomes" id="UP000616769">
    <property type="component" value="Unassembled WGS sequence"/>
</dbReference>
<protein>
    <submittedName>
        <fullName evidence="1">Uncharacterized protein</fullName>
    </submittedName>
</protein>
<accession>A0A132ADV3</accession>
<reference evidence="1 2" key="1">
    <citation type="journal article" date="2015" name="Parasit. Vectors">
        <title>Draft genome of the scabies mite.</title>
        <authorList>
            <person name="Rider S.D.Jr."/>
            <person name="Morgan M.S."/>
            <person name="Arlian L.G."/>
        </authorList>
    </citation>
    <scope>NUCLEOTIDE SEQUENCE [LARGE SCALE GENOMIC DNA]</scope>
    <source>
        <strain evidence="1">Arlian Lab</strain>
    </source>
</reference>
<dbReference type="EMBL" id="JXLN01013116">
    <property type="protein sequence ID" value="KPM09107.1"/>
    <property type="molecule type" value="Genomic_DNA"/>
</dbReference>